<keyword evidence="7" id="KW-0297">G-protein coupled receptor</keyword>
<organism evidence="10 11">
    <name type="scientific">Nematostella vectensis</name>
    <name type="common">Starlet sea anemone</name>
    <dbReference type="NCBI Taxonomy" id="45351"/>
    <lineage>
        <taxon>Eukaryota</taxon>
        <taxon>Metazoa</taxon>
        <taxon>Cnidaria</taxon>
        <taxon>Anthozoa</taxon>
        <taxon>Hexacorallia</taxon>
        <taxon>Actiniaria</taxon>
        <taxon>Edwardsiidae</taxon>
        <taxon>Nematostella</taxon>
    </lineage>
</organism>
<dbReference type="PRINTS" id="PR00237">
    <property type="entry name" value="GPCRRHODOPSN"/>
</dbReference>
<feature type="transmembrane region" description="Helical" evidence="8">
    <location>
        <begin position="84"/>
        <end position="107"/>
    </location>
</feature>
<evidence type="ECO:0000256" key="5">
    <source>
        <dbReference type="ARBA" id="ARBA00023136"/>
    </source>
</evidence>
<evidence type="ECO:0000256" key="3">
    <source>
        <dbReference type="ARBA" id="ARBA00022692"/>
    </source>
</evidence>
<protein>
    <recommendedName>
        <fullName evidence="9">G-protein coupled receptors family 1 profile domain-containing protein</fullName>
    </recommendedName>
</protein>
<dbReference type="InterPro" id="IPR017452">
    <property type="entry name" value="GPCR_Rhodpsn_7TM"/>
</dbReference>
<feature type="transmembrane region" description="Helical" evidence="8">
    <location>
        <begin position="128"/>
        <end position="148"/>
    </location>
</feature>
<dbReference type="GO" id="GO:0005886">
    <property type="term" value="C:plasma membrane"/>
    <property type="evidence" value="ECO:0000318"/>
    <property type="project" value="GO_Central"/>
</dbReference>
<evidence type="ECO:0000313" key="10">
    <source>
        <dbReference type="EMBL" id="EDO38235.1"/>
    </source>
</evidence>
<dbReference type="OrthoDB" id="5963239at2759"/>
<feature type="transmembrane region" description="Helical" evidence="8">
    <location>
        <begin position="44"/>
        <end position="64"/>
    </location>
</feature>
<dbReference type="eggNOG" id="KOG3656">
    <property type="taxonomic scope" value="Eukaryota"/>
</dbReference>
<dbReference type="GO" id="GO:0004930">
    <property type="term" value="F:G protein-coupled receptor activity"/>
    <property type="evidence" value="ECO:0000318"/>
    <property type="project" value="GO_Central"/>
</dbReference>
<dbReference type="GO" id="GO:0032870">
    <property type="term" value="P:cellular response to hormone stimulus"/>
    <property type="evidence" value="ECO:0000318"/>
    <property type="project" value="GO_Central"/>
</dbReference>
<dbReference type="PANTHER" id="PTHR24241">
    <property type="entry name" value="NEUROPEPTIDE RECEPTOR-RELATED G-PROTEIN COUPLED RECEPTOR"/>
    <property type="match status" value="1"/>
</dbReference>
<feature type="non-terminal residue" evidence="10">
    <location>
        <position position="290"/>
    </location>
</feature>
<dbReference type="Gene3D" id="1.20.1070.10">
    <property type="entry name" value="Rhodopsin 7-helix transmembrane proteins"/>
    <property type="match status" value="1"/>
</dbReference>
<feature type="domain" description="G-protein coupled receptors family 1 profile" evidence="9">
    <location>
        <begin position="23"/>
        <end position="274"/>
    </location>
</feature>
<dbReference type="KEGG" id="nve:5509817"/>
<evidence type="ECO:0000256" key="2">
    <source>
        <dbReference type="ARBA" id="ARBA00022475"/>
    </source>
</evidence>
<feature type="transmembrane region" description="Helical" evidence="8">
    <location>
        <begin position="257"/>
        <end position="277"/>
    </location>
</feature>
<dbReference type="HOGENOM" id="CLU_009579_11_5_1"/>
<evidence type="ECO:0000256" key="1">
    <source>
        <dbReference type="ARBA" id="ARBA00004651"/>
    </source>
</evidence>
<dbReference type="OMA" id="CSEKWAD"/>
<feature type="transmembrane region" description="Helical" evidence="8">
    <location>
        <begin position="224"/>
        <end position="245"/>
    </location>
</feature>
<dbReference type="GO" id="GO:0007186">
    <property type="term" value="P:G protein-coupled receptor signaling pathway"/>
    <property type="evidence" value="ECO:0000318"/>
    <property type="project" value="GO_Central"/>
</dbReference>
<keyword evidence="5 8" id="KW-0472">Membrane</keyword>
<gene>
    <name evidence="10" type="ORF">NEMVEDRAFT_v1g114181</name>
</gene>
<evidence type="ECO:0000259" key="9">
    <source>
        <dbReference type="PROSITE" id="PS50262"/>
    </source>
</evidence>
<dbReference type="FunFam" id="1.20.1070.10:FF:000368">
    <property type="entry name" value="Predicted protein"/>
    <property type="match status" value="1"/>
</dbReference>
<evidence type="ECO:0000313" key="11">
    <source>
        <dbReference type="Proteomes" id="UP000001593"/>
    </source>
</evidence>
<keyword evidence="4 8" id="KW-1133">Transmembrane helix</keyword>
<evidence type="ECO:0000256" key="4">
    <source>
        <dbReference type="ARBA" id="ARBA00022989"/>
    </source>
</evidence>
<comment type="subcellular location">
    <subcellularLocation>
        <location evidence="1">Cell membrane</location>
        <topology evidence="1">Multi-pass membrane protein</topology>
    </subcellularLocation>
</comment>
<dbReference type="SMART" id="SM01381">
    <property type="entry name" value="7TM_GPCR_Srsx"/>
    <property type="match status" value="1"/>
</dbReference>
<dbReference type="InterPro" id="IPR000276">
    <property type="entry name" value="GPCR_Rhodpsn"/>
</dbReference>
<dbReference type="Proteomes" id="UP000001593">
    <property type="component" value="Unassembled WGS sequence"/>
</dbReference>
<reference evidence="10 11" key="1">
    <citation type="journal article" date="2007" name="Science">
        <title>Sea anemone genome reveals ancestral eumetazoan gene repertoire and genomic organization.</title>
        <authorList>
            <person name="Putnam N.H."/>
            <person name="Srivastava M."/>
            <person name="Hellsten U."/>
            <person name="Dirks B."/>
            <person name="Chapman J."/>
            <person name="Salamov A."/>
            <person name="Terry A."/>
            <person name="Shapiro H."/>
            <person name="Lindquist E."/>
            <person name="Kapitonov V.V."/>
            <person name="Jurka J."/>
            <person name="Genikhovich G."/>
            <person name="Grigoriev I.V."/>
            <person name="Lucas S.M."/>
            <person name="Steele R.E."/>
            <person name="Finnerty J.R."/>
            <person name="Technau U."/>
            <person name="Martindale M.Q."/>
            <person name="Rokhsar D.S."/>
        </authorList>
    </citation>
    <scope>NUCLEOTIDE SEQUENCE [LARGE SCALE GENOMIC DNA]</scope>
    <source>
        <strain evidence="11">CH2 X CH6</strain>
    </source>
</reference>
<feature type="transmembrane region" description="Helical" evidence="8">
    <location>
        <begin position="168"/>
        <end position="193"/>
    </location>
</feature>
<dbReference type="FunCoup" id="A7SDJ2">
    <property type="interactions" value="203"/>
</dbReference>
<comment type="similarity">
    <text evidence="7">Belongs to the G-protein coupled receptor 1 family.</text>
</comment>
<sequence>MLPLKDALVVALFSVLFAVDVIGNSLLCYIILTSTQLKRHTRDLVVLNLSFADLLVGIFFFPRHVLRHAFRGLHQPYADWLCKFVTGGNVAWIAAAASSFSLVVLALERFYAVMYPFRQRFTLRKVKITVLTCWLYATLFMLPLFLVVEYDLNSGSCSEKWADLEAAGAFSTLTLVFLLIIPLLIMTILYGLVIHKLWFKSSTQTIQPTQLAVEKTRKTVTKMLLIVTVIYVVCWSSDLILYMLLASQWNSNDPIYSLPEALVLLNSSVNPIIFTIYSQRFRQSLRRVYQ</sequence>
<keyword evidence="2" id="KW-1003">Cell membrane</keyword>
<dbReference type="EMBL" id="DS469630">
    <property type="protein sequence ID" value="EDO38235.1"/>
    <property type="molecule type" value="Genomic_DNA"/>
</dbReference>
<name>A7SDJ2_NEMVE</name>
<keyword evidence="11" id="KW-1185">Reference proteome</keyword>
<dbReference type="STRING" id="45351.A7SDJ2"/>
<dbReference type="PANTHER" id="PTHR24241:SF76">
    <property type="entry name" value="NEUROPEPTIDE SIFAMIDE RECEPTOR"/>
    <property type="match status" value="1"/>
</dbReference>
<dbReference type="PROSITE" id="PS00237">
    <property type="entry name" value="G_PROTEIN_RECEP_F1_1"/>
    <property type="match status" value="1"/>
</dbReference>
<evidence type="ECO:0000256" key="8">
    <source>
        <dbReference type="SAM" id="Phobius"/>
    </source>
</evidence>
<keyword evidence="6 7" id="KW-0675">Receptor</keyword>
<evidence type="ECO:0000256" key="7">
    <source>
        <dbReference type="RuleBase" id="RU000688"/>
    </source>
</evidence>
<keyword evidence="3 7" id="KW-0812">Transmembrane</keyword>
<dbReference type="PhylomeDB" id="A7SDJ2"/>
<keyword evidence="7" id="KW-0807">Transducer</keyword>
<evidence type="ECO:0000256" key="6">
    <source>
        <dbReference type="ARBA" id="ARBA00023170"/>
    </source>
</evidence>
<dbReference type="AlphaFoldDB" id="A7SDJ2"/>
<dbReference type="Pfam" id="PF00001">
    <property type="entry name" value="7tm_1"/>
    <property type="match status" value="1"/>
</dbReference>
<dbReference type="CDD" id="cd00637">
    <property type="entry name" value="7tm_classA_rhodopsin-like"/>
    <property type="match status" value="1"/>
</dbReference>
<dbReference type="InParanoid" id="A7SDJ2"/>
<proteinExistence type="inferred from homology"/>
<feature type="transmembrane region" description="Helical" evidence="8">
    <location>
        <begin position="12"/>
        <end position="32"/>
    </location>
</feature>
<dbReference type="PROSITE" id="PS50262">
    <property type="entry name" value="G_PROTEIN_RECEP_F1_2"/>
    <property type="match status" value="1"/>
</dbReference>
<accession>A7SDJ2</accession>
<dbReference type="SUPFAM" id="SSF81321">
    <property type="entry name" value="Family A G protein-coupled receptor-like"/>
    <property type="match status" value="1"/>
</dbReference>